<evidence type="ECO:0000313" key="3">
    <source>
        <dbReference type="Proteomes" id="UP000318681"/>
    </source>
</evidence>
<dbReference type="InterPro" id="IPR050983">
    <property type="entry name" value="GST_Omega/HSP26"/>
</dbReference>
<dbReference type="AlphaFoldDB" id="A0A558QTW8"/>
<dbReference type="GO" id="GO:0005737">
    <property type="term" value="C:cytoplasm"/>
    <property type="evidence" value="ECO:0007669"/>
    <property type="project" value="TreeGrafter"/>
</dbReference>
<dbReference type="Proteomes" id="UP000318681">
    <property type="component" value="Unassembled WGS sequence"/>
</dbReference>
<dbReference type="PROSITE" id="PS50404">
    <property type="entry name" value="GST_NTER"/>
    <property type="match status" value="1"/>
</dbReference>
<dbReference type="CDD" id="cd03196">
    <property type="entry name" value="GST_C_5"/>
    <property type="match status" value="1"/>
</dbReference>
<feature type="domain" description="GST N-terminal" evidence="1">
    <location>
        <begin position="3"/>
        <end position="82"/>
    </location>
</feature>
<dbReference type="OrthoDB" id="9813092at2"/>
<dbReference type="Gene3D" id="3.40.30.10">
    <property type="entry name" value="Glutaredoxin"/>
    <property type="match status" value="1"/>
</dbReference>
<dbReference type="Gene3D" id="1.20.1050.10">
    <property type="match status" value="1"/>
</dbReference>
<reference evidence="2 3" key="1">
    <citation type="submission" date="2019-07" db="EMBL/GenBank/DDBJ databases">
        <title>Sphingomonas solaris sp. nov., isolated from a solar panel from Boston, Massachusetts.</title>
        <authorList>
            <person name="Tanner K."/>
            <person name="Pascual J."/>
            <person name="Mancuso C."/>
            <person name="Pereto J."/>
            <person name="Khalil A."/>
            <person name="Vilanova C."/>
        </authorList>
    </citation>
    <scope>NUCLEOTIDE SEQUENCE [LARGE SCALE GENOMIC DNA]</scope>
    <source>
        <strain evidence="2 3">R4DWN</strain>
    </source>
</reference>
<dbReference type="Pfam" id="PF13417">
    <property type="entry name" value="GST_N_3"/>
    <property type="match status" value="1"/>
</dbReference>
<keyword evidence="3" id="KW-1185">Reference proteome</keyword>
<dbReference type="InterPro" id="IPR036282">
    <property type="entry name" value="Glutathione-S-Trfase_C_sf"/>
</dbReference>
<evidence type="ECO:0000313" key="2">
    <source>
        <dbReference type="EMBL" id="TVV70575.1"/>
    </source>
</evidence>
<keyword evidence="2" id="KW-0808">Transferase</keyword>
<dbReference type="SUPFAM" id="SSF47616">
    <property type="entry name" value="GST C-terminal domain-like"/>
    <property type="match status" value="1"/>
</dbReference>
<dbReference type="InterPro" id="IPR036249">
    <property type="entry name" value="Thioredoxin-like_sf"/>
</dbReference>
<protein>
    <submittedName>
        <fullName evidence="2">Glutathione S-transferase</fullName>
    </submittedName>
</protein>
<name>A0A558QTW8_9SPHN</name>
<dbReference type="PANTHER" id="PTHR43968">
    <property type="match status" value="1"/>
</dbReference>
<sequence>MAEAPVLYSFRRCPYAMRARLALLVSETACTVREVKLADKPLALIAASPKATVPVLVLAGGRVIDQSLDIMRWALARHDPADWLAGDDTALIAANDGAFKHHLDRYKYPERHAGEGGGDPPAHRAVGLAWLATLDERIAAGGFLCGARRTLADAAIMPFVRQFTQVDRAWFDAQPLPALHRWLAGELATPLFARAMRPRAPWREGDPPDML</sequence>
<proteinExistence type="predicted"/>
<gene>
    <name evidence="2" type="ORF">FOY91_18825</name>
</gene>
<dbReference type="RefSeq" id="WP_145155222.1">
    <property type="nucleotide sequence ID" value="NZ_VNIM01000118.1"/>
</dbReference>
<evidence type="ECO:0000259" key="1">
    <source>
        <dbReference type="PROSITE" id="PS50404"/>
    </source>
</evidence>
<dbReference type="InterPro" id="IPR004045">
    <property type="entry name" value="Glutathione_S-Trfase_N"/>
</dbReference>
<dbReference type="EMBL" id="VNIM01000118">
    <property type="protein sequence ID" value="TVV70575.1"/>
    <property type="molecule type" value="Genomic_DNA"/>
</dbReference>
<comment type="caution">
    <text evidence="2">The sequence shown here is derived from an EMBL/GenBank/DDBJ whole genome shotgun (WGS) entry which is preliminary data.</text>
</comment>
<accession>A0A558QTW8</accession>
<organism evidence="2 3">
    <name type="scientific">Alterirhizorhabdus solaris</name>
    <dbReference type="NCBI Taxonomy" id="2529389"/>
    <lineage>
        <taxon>Bacteria</taxon>
        <taxon>Pseudomonadati</taxon>
        <taxon>Pseudomonadota</taxon>
        <taxon>Alphaproteobacteria</taxon>
        <taxon>Sphingomonadales</taxon>
        <taxon>Rhizorhabdaceae</taxon>
        <taxon>Alterirhizorhabdus</taxon>
    </lineage>
</organism>
<dbReference type="PANTHER" id="PTHR43968:SF14">
    <property type="entry name" value="GLUTATHIONE S-TRANSFERASE"/>
    <property type="match status" value="1"/>
</dbReference>
<dbReference type="GO" id="GO:0016740">
    <property type="term" value="F:transferase activity"/>
    <property type="evidence" value="ECO:0007669"/>
    <property type="project" value="UniProtKB-KW"/>
</dbReference>
<dbReference type="Pfam" id="PF13410">
    <property type="entry name" value="GST_C_2"/>
    <property type="match status" value="1"/>
</dbReference>
<dbReference type="SUPFAM" id="SSF52833">
    <property type="entry name" value="Thioredoxin-like"/>
    <property type="match status" value="1"/>
</dbReference>